<evidence type="ECO:0000313" key="3">
    <source>
        <dbReference type="Proteomes" id="UP000253941"/>
    </source>
</evidence>
<dbReference type="RefSeq" id="WP_114583231.1">
    <property type="nucleotide sequence ID" value="NZ_QPMH01000019.1"/>
</dbReference>
<proteinExistence type="predicted"/>
<accession>A0A369T8Y9</accession>
<dbReference type="InterPro" id="IPR001509">
    <property type="entry name" value="Epimerase_deHydtase"/>
</dbReference>
<dbReference type="Pfam" id="PF01370">
    <property type="entry name" value="Epimerase"/>
    <property type="match status" value="1"/>
</dbReference>
<sequence>MLVAVTGASGFVGARLVGRLLDAGRDVRVLRHRGSVAFADDVEIVDGGLDDARALHRLTNGADAVVHVGGLVAARREADFHRVNTEGTRRLAEAAAAAGVSRFLLISSLAARQPDISAYAASKRAAEAAVAEQPDLAWDALRPPAIYGPGDRQVLIFFQLLKRGIGLLPAGEAARVSLIHVDDLVEAVLSWLAASGASGSVYELADSENRGYTWRALIDAAARELTVEPRYISPSPALLRFVGHVSRLWGRIGGGVPFLTPDKVRELRHSDWVCRDDRFRRLTGWRPQIPLGEGLRETVTWYRARGWL</sequence>
<dbReference type="SUPFAM" id="SSF51735">
    <property type="entry name" value="NAD(P)-binding Rossmann-fold domains"/>
    <property type="match status" value="1"/>
</dbReference>
<dbReference type="PANTHER" id="PTHR48079:SF6">
    <property type="entry name" value="NAD(P)-BINDING DOMAIN-CONTAINING PROTEIN-RELATED"/>
    <property type="match status" value="1"/>
</dbReference>
<gene>
    <name evidence="2" type="ORF">DRB17_16010</name>
</gene>
<protein>
    <submittedName>
        <fullName evidence="2">NAD-dependent epimerase/dehydratase family protein</fullName>
    </submittedName>
</protein>
<dbReference type="Gene3D" id="3.40.50.720">
    <property type="entry name" value="NAD(P)-binding Rossmann-like Domain"/>
    <property type="match status" value="1"/>
</dbReference>
<reference evidence="2 3" key="1">
    <citation type="submission" date="2018-07" db="EMBL/GenBank/DDBJ databases">
        <title>Venubactetium sediminum gen. nov., sp. nov., isolated from a marine solar saltern.</title>
        <authorList>
            <person name="Wang S."/>
        </authorList>
    </citation>
    <scope>NUCLEOTIDE SEQUENCE [LARGE SCALE GENOMIC DNA]</scope>
    <source>
        <strain evidence="2 3">WD2A32</strain>
    </source>
</reference>
<dbReference type="InterPro" id="IPR036291">
    <property type="entry name" value="NAD(P)-bd_dom_sf"/>
</dbReference>
<dbReference type="AlphaFoldDB" id="A0A369T8Y9"/>
<dbReference type="InterPro" id="IPR051783">
    <property type="entry name" value="NAD(P)-dependent_oxidoreduct"/>
</dbReference>
<organism evidence="2 3">
    <name type="scientific">Ferruginivarius sediminum</name>
    <dbReference type="NCBI Taxonomy" id="2661937"/>
    <lineage>
        <taxon>Bacteria</taxon>
        <taxon>Pseudomonadati</taxon>
        <taxon>Pseudomonadota</taxon>
        <taxon>Alphaproteobacteria</taxon>
        <taxon>Rhodospirillales</taxon>
        <taxon>Rhodospirillaceae</taxon>
        <taxon>Ferruginivarius</taxon>
    </lineage>
</organism>
<feature type="domain" description="NAD-dependent epimerase/dehydratase" evidence="1">
    <location>
        <begin position="3"/>
        <end position="204"/>
    </location>
</feature>
<name>A0A369T8Y9_9PROT</name>
<comment type="caution">
    <text evidence="2">The sequence shown here is derived from an EMBL/GenBank/DDBJ whole genome shotgun (WGS) entry which is preliminary data.</text>
</comment>
<dbReference type="Proteomes" id="UP000253941">
    <property type="component" value="Unassembled WGS sequence"/>
</dbReference>
<dbReference type="GO" id="GO:0005737">
    <property type="term" value="C:cytoplasm"/>
    <property type="evidence" value="ECO:0007669"/>
    <property type="project" value="TreeGrafter"/>
</dbReference>
<evidence type="ECO:0000259" key="1">
    <source>
        <dbReference type="Pfam" id="PF01370"/>
    </source>
</evidence>
<evidence type="ECO:0000313" key="2">
    <source>
        <dbReference type="EMBL" id="RDD60835.1"/>
    </source>
</evidence>
<dbReference type="GO" id="GO:0004029">
    <property type="term" value="F:aldehyde dehydrogenase (NAD+) activity"/>
    <property type="evidence" value="ECO:0007669"/>
    <property type="project" value="TreeGrafter"/>
</dbReference>
<dbReference type="PANTHER" id="PTHR48079">
    <property type="entry name" value="PROTEIN YEEZ"/>
    <property type="match status" value="1"/>
</dbReference>
<dbReference type="EMBL" id="QPMH01000019">
    <property type="protein sequence ID" value="RDD60835.1"/>
    <property type="molecule type" value="Genomic_DNA"/>
</dbReference>
<keyword evidence="3" id="KW-1185">Reference proteome</keyword>